<sequence>MASYTFPSAFGATPLRRRLSGLGLALAVNLLLFLALLTLGVVTLPAPKSPPALVVELMASDSAAAPQRAKAAPEKARNLARPVLHRPTIVPEAPKLPNLHPTDLIEMSSEELAAADISRLPKSGAGSGAGDSKEVGRGPNGEVLYAAEWARHPTNAELEGYLPRNAPEGSGLIACRTAPGNRVEDCIELANSPPGSHLASAVRQAAWQFRVRPPRRNGKELIGSWVRIEIDYYHSGG</sequence>
<evidence type="ECO:0008006" key="4">
    <source>
        <dbReference type="Google" id="ProtNLM"/>
    </source>
</evidence>
<name>A0ABT0RD41_9SPHN</name>
<dbReference type="RefSeq" id="WP_249866968.1">
    <property type="nucleotide sequence ID" value="NZ_JAMGBC010000001.1"/>
</dbReference>
<proteinExistence type="predicted"/>
<evidence type="ECO:0000313" key="3">
    <source>
        <dbReference type="Proteomes" id="UP001165343"/>
    </source>
</evidence>
<reference evidence="2" key="1">
    <citation type="submission" date="2022-05" db="EMBL/GenBank/DDBJ databases">
        <authorList>
            <person name="Jo J.-H."/>
            <person name="Im W.-T."/>
        </authorList>
    </citation>
    <scope>NUCLEOTIDE SEQUENCE</scope>
    <source>
        <strain evidence="2">RG327</strain>
    </source>
</reference>
<comment type="caution">
    <text evidence="2">The sequence shown here is derived from an EMBL/GenBank/DDBJ whole genome shotgun (WGS) entry which is preliminary data.</text>
</comment>
<evidence type="ECO:0000313" key="2">
    <source>
        <dbReference type="EMBL" id="MCL6677990.1"/>
    </source>
</evidence>
<protein>
    <recommendedName>
        <fullName evidence="4">Protein TonB</fullName>
    </recommendedName>
</protein>
<keyword evidence="3" id="KW-1185">Reference proteome</keyword>
<accession>A0ABT0RD41</accession>
<keyword evidence="1" id="KW-1133">Transmembrane helix</keyword>
<dbReference type="Proteomes" id="UP001165343">
    <property type="component" value="Unassembled WGS sequence"/>
</dbReference>
<gene>
    <name evidence="2" type="ORF">LZ519_01460</name>
</gene>
<dbReference type="EMBL" id="JAMGBC010000001">
    <property type="protein sequence ID" value="MCL6677990.1"/>
    <property type="molecule type" value="Genomic_DNA"/>
</dbReference>
<keyword evidence="1" id="KW-0472">Membrane</keyword>
<organism evidence="2 3">
    <name type="scientific">Sphingomonas anseongensis</name>
    <dbReference type="NCBI Taxonomy" id="2908207"/>
    <lineage>
        <taxon>Bacteria</taxon>
        <taxon>Pseudomonadati</taxon>
        <taxon>Pseudomonadota</taxon>
        <taxon>Alphaproteobacteria</taxon>
        <taxon>Sphingomonadales</taxon>
        <taxon>Sphingomonadaceae</taxon>
        <taxon>Sphingomonas</taxon>
    </lineage>
</organism>
<feature type="transmembrane region" description="Helical" evidence="1">
    <location>
        <begin position="21"/>
        <end position="44"/>
    </location>
</feature>
<evidence type="ECO:0000256" key="1">
    <source>
        <dbReference type="SAM" id="Phobius"/>
    </source>
</evidence>
<keyword evidence="1" id="KW-0812">Transmembrane</keyword>